<dbReference type="SUPFAM" id="SSF81383">
    <property type="entry name" value="F-box domain"/>
    <property type="match status" value="1"/>
</dbReference>
<proteinExistence type="predicted"/>
<gene>
    <name evidence="1" type="ORF">BXZ70DRAFT_203456</name>
</gene>
<evidence type="ECO:0000313" key="1">
    <source>
        <dbReference type="EMBL" id="KAH8100067.1"/>
    </source>
</evidence>
<dbReference type="OrthoDB" id="2942000at2759"/>
<evidence type="ECO:0000313" key="2">
    <source>
        <dbReference type="Proteomes" id="UP000813824"/>
    </source>
</evidence>
<keyword evidence="2" id="KW-1185">Reference proteome</keyword>
<dbReference type="EMBL" id="JAEVFJ010000017">
    <property type="protein sequence ID" value="KAH8100067.1"/>
    <property type="molecule type" value="Genomic_DNA"/>
</dbReference>
<name>A0A8K0UMH7_9AGAR</name>
<dbReference type="Proteomes" id="UP000813824">
    <property type="component" value="Unassembled WGS sequence"/>
</dbReference>
<accession>A0A8K0UMH7</accession>
<comment type="caution">
    <text evidence="1">The sequence shown here is derived from an EMBL/GenBank/DDBJ whole genome shotgun (WGS) entry which is preliminary data.</text>
</comment>
<organism evidence="1 2">
    <name type="scientific">Cristinia sonorae</name>
    <dbReference type="NCBI Taxonomy" id="1940300"/>
    <lineage>
        <taxon>Eukaryota</taxon>
        <taxon>Fungi</taxon>
        <taxon>Dikarya</taxon>
        <taxon>Basidiomycota</taxon>
        <taxon>Agaricomycotina</taxon>
        <taxon>Agaricomycetes</taxon>
        <taxon>Agaricomycetidae</taxon>
        <taxon>Agaricales</taxon>
        <taxon>Pleurotineae</taxon>
        <taxon>Stephanosporaceae</taxon>
        <taxon>Cristinia</taxon>
    </lineage>
</organism>
<reference evidence="1" key="1">
    <citation type="journal article" date="2021" name="New Phytol.">
        <title>Evolutionary innovations through gain and loss of genes in the ectomycorrhizal Boletales.</title>
        <authorList>
            <person name="Wu G."/>
            <person name="Miyauchi S."/>
            <person name="Morin E."/>
            <person name="Kuo A."/>
            <person name="Drula E."/>
            <person name="Varga T."/>
            <person name="Kohler A."/>
            <person name="Feng B."/>
            <person name="Cao Y."/>
            <person name="Lipzen A."/>
            <person name="Daum C."/>
            <person name="Hundley H."/>
            <person name="Pangilinan J."/>
            <person name="Johnson J."/>
            <person name="Barry K."/>
            <person name="LaButti K."/>
            <person name="Ng V."/>
            <person name="Ahrendt S."/>
            <person name="Min B."/>
            <person name="Choi I.G."/>
            <person name="Park H."/>
            <person name="Plett J.M."/>
            <person name="Magnuson J."/>
            <person name="Spatafora J.W."/>
            <person name="Nagy L.G."/>
            <person name="Henrissat B."/>
            <person name="Grigoriev I.V."/>
            <person name="Yang Z.L."/>
            <person name="Xu J."/>
            <person name="Martin F.M."/>
        </authorList>
    </citation>
    <scope>NUCLEOTIDE SEQUENCE</scope>
    <source>
        <strain evidence="1">KKN 215</strain>
    </source>
</reference>
<sequence length="513" mass="58085">MYGKVTVNDLPMEVLAYVFQHIQQDRLGSFTFPYPTPDAPREVKNTCKNSPFRELVTIQHVCRYWRQVLQTFPLLWTTIFLPAPHYVTHSGEVVTTCGHNSDQDESHGPRKAGWCSWPRADVSIQLPTLGHIGHCLSLSGSHPLSVYSVDHVHGLNLVERQAHRLRHLQIGYTLKSVPAVFNIIWNALDGFRAPVPLLESLDIGLCIPEDADAWSDHDGIDMPIRGLSLPVLFSQRMPRLKRLRLAGVAPWTRNHFRRLTHLCLTGWRLMETSPTNIHELLSLLRQSPGLEEVYLSHLDPWIYESLDEPPVVNDKGDAIHLRKLRRLSVSDCYAAQILVLFAYLHVPVGSAVVLSKIQGTGVNIDSVGICTRYPTHFGNMSELHRVELETTYYESKGLAFGPSGALQITTMRAGDWQSLSRPLHFTKLPLSSLEKLCLHNMAVQEVFRTLTPESDESDDNDNKAVPCELLQTLWMSDPEEEDLDYYDALLRCAKTRHARKFPLKSVRMDGLDG</sequence>
<dbReference type="SUPFAM" id="SSF52047">
    <property type="entry name" value="RNI-like"/>
    <property type="match status" value="1"/>
</dbReference>
<evidence type="ECO:0008006" key="3">
    <source>
        <dbReference type="Google" id="ProtNLM"/>
    </source>
</evidence>
<dbReference type="InterPro" id="IPR036047">
    <property type="entry name" value="F-box-like_dom_sf"/>
</dbReference>
<dbReference type="InterPro" id="IPR032675">
    <property type="entry name" value="LRR_dom_sf"/>
</dbReference>
<protein>
    <recommendedName>
        <fullName evidence="3">F-box domain-containing protein</fullName>
    </recommendedName>
</protein>
<dbReference type="Gene3D" id="3.80.10.10">
    <property type="entry name" value="Ribonuclease Inhibitor"/>
    <property type="match status" value="1"/>
</dbReference>
<dbReference type="Gene3D" id="1.20.1280.50">
    <property type="match status" value="1"/>
</dbReference>
<dbReference type="AlphaFoldDB" id="A0A8K0UMH7"/>